<dbReference type="EMBL" id="CP158375">
    <property type="protein sequence ID" value="XDO98536.1"/>
    <property type="molecule type" value="Genomic_DNA"/>
</dbReference>
<protein>
    <submittedName>
        <fullName evidence="2">Uncharacterized protein</fullName>
    </submittedName>
</protein>
<feature type="chain" id="PRO_5044244112" evidence="1">
    <location>
        <begin position="25"/>
        <end position="144"/>
    </location>
</feature>
<dbReference type="RefSeq" id="WP_369062411.1">
    <property type="nucleotide sequence ID" value="NZ_CP158375.1"/>
</dbReference>
<accession>A0AB39KXI5</accession>
<dbReference type="AlphaFoldDB" id="A0AB39KXI5"/>
<feature type="signal peptide" evidence="1">
    <location>
        <begin position="1"/>
        <end position="24"/>
    </location>
</feature>
<evidence type="ECO:0000313" key="2">
    <source>
        <dbReference type="EMBL" id="XDO98536.1"/>
    </source>
</evidence>
<organism evidence="2">
    <name type="scientific">Caulobacter sp. 73W</name>
    <dbReference type="NCBI Taxonomy" id="3161137"/>
    <lineage>
        <taxon>Bacteria</taxon>
        <taxon>Pseudomonadati</taxon>
        <taxon>Pseudomonadota</taxon>
        <taxon>Alphaproteobacteria</taxon>
        <taxon>Caulobacterales</taxon>
        <taxon>Caulobacteraceae</taxon>
        <taxon>Caulobacter</taxon>
    </lineage>
</organism>
<evidence type="ECO:0000256" key="1">
    <source>
        <dbReference type="SAM" id="SignalP"/>
    </source>
</evidence>
<sequence length="144" mass="15436">MKTTVSALCLALALSAGLTAAAQAAPSKATVAREAKAQARLAKALEGRTPGEPVRCLRLTDIRSSRIYDRTAIVYEGLGGVLYVNKPRSGAHTLDSSDVLVTRTYTGDLCSIDIVHLWDPMSRMQNGFVGLGEFVPYRKVAQAK</sequence>
<reference evidence="2" key="1">
    <citation type="submission" date="2024-06" db="EMBL/GenBank/DDBJ databases">
        <title>Caulobacter inopinatus, sp. nov.</title>
        <authorList>
            <person name="Donachie S.P."/>
        </authorList>
    </citation>
    <scope>NUCLEOTIDE SEQUENCE</scope>
    <source>
        <strain evidence="2">73W</strain>
    </source>
</reference>
<gene>
    <name evidence="2" type="ORF">ABOZ73_09000</name>
</gene>
<name>A0AB39KXI5_9CAUL</name>
<keyword evidence="1" id="KW-0732">Signal</keyword>
<proteinExistence type="predicted"/>